<reference evidence="2" key="1">
    <citation type="submission" date="2018-04" db="EMBL/GenBank/DDBJ databases">
        <title>Whole genome sequencing of Hypsizygus marmoreus.</title>
        <authorList>
            <person name="Choi I.-G."/>
            <person name="Min B."/>
            <person name="Kim J.-G."/>
            <person name="Kim S."/>
            <person name="Oh Y.-L."/>
            <person name="Kong W.-S."/>
            <person name="Park H."/>
            <person name="Jeong J."/>
            <person name="Song E.-S."/>
        </authorList>
    </citation>
    <scope>NUCLEOTIDE SEQUENCE [LARGE SCALE GENOMIC DNA]</scope>
    <source>
        <strain evidence="2">51987-8</strain>
    </source>
</reference>
<dbReference type="OrthoDB" id="3068562at2759"/>
<comment type="caution">
    <text evidence="2">The sequence shown here is derived from an EMBL/GenBank/DDBJ whole genome shotgun (WGS) entry which is preliminary data.</text>
</comment>
<evidence type="ECO:0000313" key="2">
    <source>
        <dbReference type="EMBL" id="RDB21624.1"/>
    </source>
</evidence>
<dbReference type="AlphaFoldDB" id="A0A369JQH8"/>
<dbReference type="EMBL" id="LUEZ02000054">
    <property type="protein sequence ID" value="RDB21624.1"/>
    <property type="molecule type" value="Genomic_DNA"/>
</dbReference>
<evidence type="ECO:0000256" key="1">
    <source>
        <dbReference type="SAM" id="MobiDB-lite"/>
    </source>
</evidence>
<organism evidence="2 3">
    <name type="scientific">Hypsizygus marmoreus</name>
    <name type="common">White beech mushroom</name>
    <name type="synonym">Agaricus marmoreus</name>
    <dbReference type="NCBI Taxonomy" id="39966"/>
    <lineage>
        <taxon>Eukaryota</taxon>
        <taxon>Fungi</taxon>
        <taxon>Dikarya</taxon>
        <taxon>Basidiomycota</taxon>
        <taxon>Agaricomycotina</taxon>
        <taxon>Agaricomycetes</taxon>
        <taxon>Agaricomycetidae</taxon>
        <taxon>Agaricales</taxon>
        <taxon>Tricholomatineae</taxon>
        <taxon>Lyophyllaceae</taxon>
        <taxon>Hypsizygus</taxon>
    </lineage>
</organism>
<evidence type="ECO:0000313" key="3">
    <source>
        <dbReference type="Proteomes" id="UP000076154"/>
    </source>
</evidence>
<dbReference type="Proteomes" id="UP000076154">
    <property type="component" value="Unassembled WGS sequence"/>
</dbReference>
<gene>
    <name evidence="2" type="ORF">Hypma_011227</name>
</gene>
<proteinExistence type="predicted"/>
<dbReference type="InParanoid" id="A0A369JQH8"/>
<keyword evidence="3" id="KW-1185">Reference proteome</keyword>
<accession>A0A369JQH8</accession>
<protein>
    <submittedName>
        <fullName evidence="2">Uncharacterized protein</fullName>
    </submittedName>
</protein>
<sequence length="122" mass="14125">MPAIWTTVEQREWLRQCLPDFLEAQKTGKTIGFTDRRGSLVQKLQFSRALGKRKKQLVTWFLWNSKAARRSTASSGHNIFEASEKDKLVRVPPPSTRTSTLQEEDPSRNNQGLGRRRRDLQD</sequence>
<name>A0A369JQH8_HYPMA</name>
<feature type="region of interest" description="Disordered" evidence="1">
    <location>
        <begin position="70"/>
        <end position="122"/>
    </location>
</feature>